<keyword evidence="3" id="KW-1185">Reference proteome</keyword>
<feature type="transmembrane region" description="Helical" evidence="1">
    <location>
        <begin position="62"/>
        <end position="83"/>
    </location>
</feature>
<dbReference type="InterPro" id="IPR019277">
    <property type="entry name" value="DUF2304"/>
</dbReference>
<gene>
    <name evidence="2" type="ORF">GGQ74_002423</name>
</gene>
<dbReference type="Proteomes" id="UP000580856">
    <property type="component" value="Unassembled WGS sequence"/>
</dbReference>
<evidence type="ECO:0000313" key="3">
    <source>
        <dbReference type="Proteomes" id="UP000580856"/>
    </source>
</evidence>
<dbReference type="RefSeq" id="WP_167941791.1">
    <property type="nucleotide sequence ID" value="NZ_JAATJA010000002.1"/>
</dbReference>
<feature type="transmembrane region" description="Helical" evidence="1">
    <location>
        <begin position="6"/>
        <end position="23"/>
    </location>
</feature>
<feature type="transmembrane region" description="Helical" evidence="1">
    <location>
        <begin position="32"/>
        <end position="50"/>
    </location>
</feature>
<comment type="caution">
    <text evidence="2">The sequence shown here is derived from an EMBL/GenBank/DDBJ whole genome shotgun (WGS) entry which is preliminary data.</text>
</comment>
<protein>
    <recommendedName>
        <fullName evidence="4">DUF2304 domain-containing protein</fullName>
    </recommendedName>
</protein>
<keyword evidence="1" id="KW-0472">Membrane</keyword>
<organism evidence="2 3">
    <name type="scientific">Desulfobaculum xiamenense</name>
    <dbReference type="NCBI Taxonomy" id="995050"/>
    <lineage>
        <taxon>Bacteria</taxon>
        <taxon>Pseudomonadati</taxon>
        <taxon>Thermodesulfobacteriota</taxon>
        <taxon>Desulfovibrionia</taxon>
        <taxon>Desulfovibrionales</taxon>
        <taxon>Desulfovibrionaceae</taxon>
        <taxon>Desulfobaculum</taxon>
    </lineage>
</organism>
<dbReference type="EMBL" id="JAATJA010000002">
    <property type="protein sequence ID" value="NJB68750.1"/>
    <property type="molecule type" value="Genomic_DNA"/>
</dbReference>
<dbReference type="AlphaFoldDB" id="A0A846QP10"/>
<keyword evidence="1" id="KW-1133">Transmembrane helix</keyword>
<keyword evidence="1" id="KW-0812">Transmembrane</keyword>
<reference evidence="2 3" key="1">
    <citation type="submission" date="2020-03" db="EMBL/GenBank/DDBJ databases">
        <title>Genomic Encyclopedia of Type Strains, Phase IV (KMG-IV): sequencing the most valuable type-strain genomes for metagenomic binning, comparative biology and taxonomic classification.</title>
        <authorList>
            <person name="Goeker M."/>
        </authorList>
    </citation>
    <scope>NUCLEOTIDE SEQUENCE [LARGE SCALE GENOMIC DNA]</scope>
    <source>
        <strain evidence="2 3">DSM 24233</strain>
    </source>
</reference>
<proteinExistence type="predicted"/>
<dbReference type="Pfam" id="PF10066">
    <property type="entry name" value="DUF2304"/>
    <property type="match status" value="1"/>
</dbReference>
<accession>A0A846QP10</accession>
<name>A0A846QP10_9BACT</name>
<evidence type="ECO:0000313" key="2">
    <source>
        <dbReference type="EMBL" id="NJB68750.1"/>
    </source>
</evidence>
<evidence type="ECO:0008006" key="4">
    <source>
        <dbReference type="Google" id="ProtNLM"/>
    </source>
</evidence>
<sequence>MIPLKVTTTIVSFALIAVVFRLVRKNLLYTRYTLWWTFIIICSAVLGLYPRLSDWMAKMLGIAYPPALILLLACVFIFIKMLAMDIERSNQEIRLRRLTQRVAMLERMCGFDASCMEDEEE</sequence>
<evidence type="ECO:0000256" key="1">
    <source>
        <dbReference type="SAM" id="Phobius"/>
    </source>
</evidence>